<evidence type="ECO:0000313" key="2">
    <source>
        <dbReference type="Proteomes" id="UP001476798"/>
    </source>
</evidence>
<protein>
    <submittedName>
        <fullName evidence="1">Uncharacterized protein</fullName>
    </submittedName>
</protein>
<comment type="caution">
    <text evidence="1">The sequence shown here is derived from an EMBL/GenBank/DDBJ whole genome shotgun (WGS) entry which is preliminary data.</text>
</comment>
<keyword evidence="2" id="KW-1185">Reference proteome</keyword>
<proteinExistence type="predicted"/>
<dbReference type="EMBL" id="JAHRIO010090733">
    <property type="protein sequence ID" value="MEQ2188167.1"/>
    <property type="molecule type" value="Genomic_DNA"/>
</dbReference>
<organism evidence="1 2">
    <name type="scientific">Goodea atripinnis</name>
    <dbReference type="NCBI Taxonomy" id="208336"/>
    <lineage>
        <taxon>Eukaryota</taxon>
        <taxon>Metazoa</taxon>
        <taxon>Chordata</taxon>
        <taxon>Craniata</taxon>
        <taxon>Vertebrata</taxon>
        <taxon>Euteleostomi</taxon>
        <taxon>Actinopterygii</taxon>
        <taxon>Neopterygii</taxon>
        <taxon>Teleostei</taxon>
        <taxon>Neoteleostei</taxon>
        <taxon>Acanthomorphata</taxon>
        <taxon>Ovalentaria</taxon>
        <taxon>Atherinomorphae</taxon>
        <taxon>Cyprinodontiformes</taxon>
        <taxon>Goodeidae</taxon>
        <taxon>Goodea</taxon>
    </lineage>
</organism>
<dbReference type="Proteomes" id="UP001476798">
    <property type="component" value="Unassembled WGS sequence"/>
</dbReference>
<evidence type="ECO:0000313" key="1">
    <source>
        <dbReference type="EMBL" id="MEQ2188167.1"/>
    </source>
</evidence>
<name>A0ABV0PY42_9TELE</name>
<reference evidence="1 2" key="1">
    <citation type="submission" date="2021-06" db="EMBL/GenBank/DDBJ databases">
        <authorList>
            <person name="Palmer J.M."/>
        </authorList>
    </citation>
    <scope>NUCLEOTIDE SEQUENCE [LARGE SCALE GENOMIC DNA]</scope>
    <source>
        <strain evidence="1 2">GA_2019</strain>
        <tissue evidence="1">Muscle</tissue>
    </source>
</reference>
<feature type="non-terminal residue" evidence="1">
    <location>
        <position position="1"/>
    </location>
</feature>
<sequence length="119" mass="13421">LNSPGVHAQDFQLCALPCELLGTRPCKPCLIEKEIHFLKPLDYSNCQTPLPWMTCVLTSFHPSQTSRARSNPEAPDCLPLSPCCPFNKLFQNLFSLRSCFSFTELLTYHYDKDTLAPNG</sequence>
<gene>
    <name evidence="1" type="ORF">GOODEAATRI_012197</name>
</gene>
<accession>A0ABV0PY42</accession>